<sequence length="135" mass="15831">MGNDALKPMQSFFSQLFSRSSSAAQSTTPTLRSYGQDVSGVLPQTVQEVIEWLMFSLMQYNYFGKAHLFWMEAEDTPVMSKQLKQAARCREPIFMYRCDDRSPAPLDGYYWRMMPEHQSMRVYQLELKEDEQSML</sequence>
<keyword evidence="1" id="KW-0614">Plasmid</keyword>
<evidence type="ECO:0000313" key="1">
    <source>
        <dbReference type="EMBL" id="BAY59591.1"/>
    </source>
</evidence>
<reference evidence="1 2" key="1">
    <citation type="submission" date="2017-06" db="EMBL/GenBank/DDBJ databases">
        <title>Genome sequencing of cyanobaciteial culture collection at National Institute for Environmental Studies (NIES).</title>
        <authorList>
            <person name="Hirose Y."/>
            <person name="Shimura Y."/>
            <person name="Fujisawa T."/>
            <person name="Nakamura Y."/>
            <person name="Kawachi M."/>
        </authorList>
    </citation>
    <scope>NUCLEOTIDE SEQUENCE [LARGE SCALE GENOMIC DNA]</scope>
    <source>
        <strain evidence="1 2">NIES-2135</strain>
        <plasmid evidence="2">Plasmid Plasmid2 dna</plasmid>
    </source>
</reference>
<name>A0A1Z4JS46_LEPBY</name>
<keyword evidence="2" id="KW-1185">Reference proteome</keyword>
<dbReference type="EMBL" id="AP018205">
    <property type="protein sequence ID" value="BAY59591.1"/>
    <property type="molecule type" value="Genomic_DNA"/>
</dbReference>
<evidence type="ECO:0000313" key="2">
    <source>
        <dbReference type="Proteomes" id="UP000217895"/>
    </source>
</evidence>
<proteinExistence type="predicted"/>
<dbReference type="AlphaFoldDB" id="A0A1Z4JS46"/>
<accession>A0A1Z4JS46</accession>
<dbReference type="Proteomes" id="UP000217895">
    <property type="component" value="Plasmid Plasmid2 dna"/>
</dbReference>
<gene>
    <name evidence="1" type="ORF">NIES2135_64680</name>
</gene>
<protein>
    <submittedName>
        <fullName evidence="1">Uncharacterized protein</fullName>
    </submittedName>
</protein>
<geneLocation type="plasmid" evidence="1">
    <name>plasmid2</name>
</geneLocation>
<organism evidence="1 2">
    <name type="scientific">Leptolyngbya boryana NIES-2135</name>
    <dbReference type="NCBI Taxonomy" id="1973484"/>
    <lineage>
        <taxon>Bacteria</taxon>
        <taxon>Bacillati</taxon>
        <taxon>Cyanobacteriota</taxon>
        <taxon>Cyanophyceae</taxon>
        <taxon>Leptolyngbyales</taxon>
        <taxon>Leptolyngbyaceae</taxon>
        <taxon>Leptolyngbya group</taxon>
        <taxon>Leptolyngbya</taxon>
    </lineage>
</organism>